<sequence>MLEKIHTPKDLKQLNNDELAQLADEIRCFLIDKVSKTGGHLASNLGVVELTIALHVVFDAPVDKIIWDVGHQTYVHKILTGRKDDFSSLRQLGGLSGYPKIEESPYDAFGTGHSSTSISAALGMARARNIKGENYFVVAVIGDGALTGGMAFEALNDAGRTKTQLMVILNDNEMSISHNVGSLSIYLSKLRTDPAYFKMKADIDKVLNRIPEIGSILSNTLQRFKNSIKSLLVPGMIFENLGFTYFGPIDGHDISALKEVLSSAKMVKSPVLVHVITKKGKGYKNAENDPEYYHGIEPFDIESGECINIKNGKTYSEVFGDTLVELAKKDKNIVAITAAMPYGTGLTRFKKEFPDRFFDVGIAEQHAVTMAGGMAAAGLRPVFAVYSTFLQRGYDQIVHDICLQKLPVIFAIDRAGVVGEDGETHNGIFDLSYLSHIPNLIILSPKDGNELSAMLKYALTLNKPVAIRYPRGNCRYTKDSSSILFDGRAEILQEGRDVTIVAEGRMVEIALKAAEILKSKHLFPEVINARIIKPLDENTIIASVLKTRHLVTMEDNVKIGGMGSSIIQLLSEKFIYNIPTKVIGWPDQFICHGKIEDVFKYYGMNAESIAEQIISFLLERDDYGKSKT</sequence>
<dbReference type="Pfam" id="PF13292">
    <property type="entry name" value="DXP_synthase_N"/>
    <property type="match status" value="1"/>
</dbReference>
<dbReference type="SMART" id="SM00861">
    <property type="entry name" value="Transket_pyr"/>
    <property type="match status" value="1"/>
</dbReference>
<comment type="function">
    <text evidence="10">Catalyzes the acyloin condensation reaction between C atoms 2 and 3 of pyruvate and glyceraldehyde 3-phosphate to yield 1-deoxy-D-xylulose-5-phosphate (DXP).</text>
</comment>
<name>A0A1M4U8H6_9THEO</name>
<feature type="binding site" evidence="10">
    <location>
        <begin position="144"/>
        <end position="145"/>
    </location>
    <ligand>
        <name>thiamine diphosphate</name>
        <dbReference type="ChEBI" id="CHEBI:58937"/>
    </ligand>
</feature>
<feature type="binding site" evidence="10">
    <location>
        <position position="143"/>
    </location>
    <ligand>
        <name>Mg(2+)</name>
        <dbReference type="ChEBI" id="CHEBI:18420"/>
    </ligand>
</feature>
<evidence type="ECO:0000259" key="11">
    <source>
        <dbReference type="SMART" id="SM00861"/>
    </source>
</evidence>
<feature type="binding site" evidence="10">
    <location>
        <position position="172"/>
    </location>
    <ligand>
        <name>thiamine diphosphate</name>
        <dbReference type="ChEBI" id="CHEBI:58937"/>
    </ligand>
</feature>
<dbReference type="Gene3D" id="3.40.50.970">
    <property type="match status" value="2"/>
</dbReference>
<dbReference type="InterPro" id="IPR033248">
    <property type="entry name" value="Transketolase_C"/>
</dbReference>
<evidence type="ECO:0000256" key="7">
    <source>
        <dbReference type="ARBA" id="ARBA00022977"/>
    </source>
</evidence>
<evidence type="ECO:0000256" key="10">
    <source>
        <dbReference type="HAMAP-Rule" id="MF_00315"/>
    </source>
</evidence>
<dbReference type="PROSITE" id="PS00802">
    <property type="entry name" value="TRANSKETOLASE_2"/>
    <property type="match status" value="1"/>
</dbReference>
<dbReference type="InterPro" id="IPR005475">
    <property type="entry name" value="Transketolase-like_Pyr-bd"/>
</dbReference>
<dbReference type="GO" id="GO:0019288">
    <property type="term" value="P:isopentenyl diphosphate biosynthetic process, methylerythritol 4-phosphate pathway"/>
    <property type="evidence" value="ECO:0007669"/>
    <property type="project" value="TreeGrafter"/>
</dbReference>
<dbReference type="NCBIfam" id="NF003933">
    <property type="entry name" value="PRK05444.2-2"/>
    <property type="match status" value="1"/>
</dbReference>
<evidence type="ECO:0000313" key="12">
    <source>
        <dbReference type="EMBL" id="SHE52916.1"/>
    </source>
</evidence>
<dbReference type="GO" id="GO:0030976">
    <property type="term" value="F:thiamine pyrophosphate binding"/>
    <property type="evidence" value="ECO:0007669"/>
    <property type="project" value="UniProtKB-UniRule"/>
</dbReference>
<evidence type="ECO:0000256" key="5">
    <source>
        <dbReference type="ARBA" id="ARBA00022723"/>
    </source>
</evidence>
<keyword evidence="6 10" id="KW-0460">Magnesium</keyword>
<dbReference type="STRING" id="1121256.SAMN02746089_00407"/>
<feature type="binding site" evidence="10">
    <location>
        <position position="71"/>
    </location>
    <ligand>
        <name>thiamine diphosphate</name>
        <dbReference type="ChEBI" id="CHEBI:58937"/>
    </ligand>
</feature>
<protein>
    <recommendedName>
        <fullName evidence="10">1-deoxy-D-xylulose-5-phosphate synthase</fullName>
        <ecNumber evidence="10">2.2.1.7</ecNumber>
    </recommendedName>
    <alternativeName>
        <fullName evidence="10">1-deoxyxylulose-5-phosphate synthase</fullName>
        <shortName evidence="10">DXP synthase</shortName>
        <shortName evidence="10">DXPS</shortName>
    </alternativeName>
</protein>
<gene>
    <name evidence="10" type="primary">dxs</name>
    <name evidence="12" type="ORF">SAMN02746089_00407</name>
</gene>
<keyword evidence="9 10" id="KW-0414">Isoprene biosynthesis</keyword>
<dbReference type="FunFam" id="3.40.50.970:FF:000005">
    <property type="entry name" value="1-deoxy-D-xylulose-5-phosphate synthase"/>
    <property type="match status" value="1"/>
</dbReference>
<proteinExistence type="inferred from homology"/>
<dbReference type="EC" id="2.2.1.7" evidence="10"/>
<dbReference type="GO" id="GO:0009228">
    <property type="term" value="P:thiamine biosynthetic process"/>
    <property type="evidence" value="ECO:0007669"/>
    <property type="project" value="UniProtKB-UniRule"/>
</dbReference>
<dbReference type="InterPro" id="IPR029061">
    <property type="entry name" value="THDP-binding"/>
</dbReference>
<feature type="domain" description="Transketolase-like pyrimidine-binding" evidence="11">
    <location>
        <begin position="313"/>
        <end position="476"/>
    </location>
</feature>
<keyword evidence="5 10" id="KW-0479">Metal-binding</keyword>
<dbReference type="GO" id="GO:0005829">
    <property type="term" value="C:cytosol"/>
    <property type="evidence" value="ECO:0007669"/>
    <property type="project" value="TreeGrafter"/>
</dbReference>
<evidence type="ECO:0000313" key="13">
    <source>
        <dbReference type="Proteomes" id="UP000184088"/>
    </source>
</evidence>
<feature type="binding site" evidence="10">
    <location>
        <position position="172"/>
    </location>
    <ligand>
        <name>Mg(2+)</name>
        <dbReference type="ChEBI" id="CHEBI:18420"/>
    </ligand>
</feature>
<dbReference type="RefSeq" id="WP_073341427.1">
    <property type="nucleotide sequence ID" value="NZ_FQVH01000002.1"/>
</dbReference>
<dbReference type="Proteomes" id="UP000184088">
    <property type="component" value="Unassembled WGS sequence"/>
</dbReference>
<evidence type="ECO:0000256" key="3">
    <source>
        <dbReference type="ARBA" id="ARBA00011738"/>
    </source>
</evidence>
<dbReference type="PANTHER" id="PTHR43322">
    <property type="entry name" value="1-D-DEOXYXYLULOSE 5-PHOSPHATE SYNTHASE-RELATED"/>
    <property type="match status" value="1"/>
</dbReference>
<reference evidence="12 13" key="1">
    <citation type="submission" date="2016-11" db="EMBL/GenBank/DDBJ databases">
        <authorList>
            <person name="Jaros S."/>
            <person name="Januszkiewicz K."/>
            <person name="Wedrychowicz H."/>
        </authorList>
    </citation>
    <scope>NUCLEOTIDE SEQUENCE [LARGE SCALE GENOMIC DNA]</scope>
    <source>
        <strain evidence="12 13">DSM 17918</strain>
    </source>
</reference>
<dbReference type="InterPro" id="IPR020826">
    <property type="entry name" value="Transketolase_BS"/>
</dbReference>
<keyword evidence="13" id="KW-1185">Reference proteome</keyword>
<dbReference type="HAMAP" id="MF_00315">
    <property type="entry name" value="DXP_synth"/>
    <property type="match status" value="1"/>
</dbReference>
<evidence type="ECO:0000256" key="1">
    <source>
        <dbReference type="ARBA" id="ARBA00004980"/>
    </source>
</evidence>
<dbReference type="CDD" id="cd07033">
    <property type="entry name" value="TPP_PYR_DXS_TK_like"/>
    <property type="match status" value="1"/>
</dbReference>
<feature type="binding site" evidence="10">
    <location>
        <position position="364"/>
    </location>
    <ligand>
        <name>thiamine diphosphate</name>
        <dbReference type="ChEBI" id="CHEBI:58937"/>
    </ligand>
</feature>
<feature type="binding site" evidence="10">
    <location>
        <position position="283"/>
    </location>
    <ligand>
        <name>thiamine diphosphate</name>
        <dbReference type="ChEBI" id="CHEBI:58937"/>
    </ligand>
</feature>
<accession>A0A1M4U8H6</accession>
<evidence type="ECO:0000256" key="6">
    <source>
        <dbReference type="ARBA" id="ARBA00022842"/>
    </source>
</evidence>
<evidence type="ECO:0000256" key="2">
    <source>
        <dbReference type="ARBA" id="ARBA00011081"/>
    </source>
</evidence>
<comment type="cofactor">
    <cofactor evidence="10">
        <name>Mg(2+)</name>
        <dbReference type="ChEBI" id="CHEBI:18420"/>
    </cofactor>
    <text evidence="10">Binds 1 Mg(2+) ion per subunit.</text>
</comment>
<dbReference type="PROSITE" id="PS00801">
    <property type="entry name" value="TRANSKETOLASE_1"/>
    <property type="match status" value="1"/>
</dbReference>
<keyword evidence="8 10" id="KW-0786">Thiamine pyrophosphate</keyword>
<dbReference type="CDD" id="cd02007">
    <property type="entry name" value="TPP_DXS"/>
    <property type="match status" value="1"/>
</dbReference>
<dbReference type="InterPro" id="IPR005477">
    <property type="entry name" value="Dxylulose-5-P_synthase"/>
</dbReference>
<dbReference type="NCBIfam" id="TIGR00204">
    <property type="entry name" value="dxs"/>
    <property type="match status" value="1"/>
</dbReference>
<dbReference type="InterPro" id="IPR049557">
    <property type="entry name" value="Transketolase_CS"/>
</dbReference>
<dbReference type="OrthoDB" id="9803371at2"/>
<evidence type="ECO:0000256" key="4">
    <source>
        <dbReference type="ARBA" id="ARBA00022679"/>
    </source>
</evidence>
<comment type="subunit">
    <text evidence="3 10">Homodimer.</text>
</comment>
<dbReference type="GO" id="GO:0000287">
    <property type="term" value="F:magnesium ion binding"/>
    <property type="evidence" value="ECO:0007669"/>
    <property type="project" value="UniProtKB-UniRule"/>
</dbReference>
<organism evidence="12 13">
    <name type="scientific">Caldanaerobius fijiensis DSM 17918</name>
    <dbReference type="NCBI Taxonomy" id="1121256"/>
    <lineage>
        <taxon>Bacteria</taxon>
        <taxon>Bacillati</taxon>
        <taxon>Bacillota</taxon>
        <taxon>Clostridia</taxon>
        <taxon>Thermoanaerobacterales</taxon>
        <taxon>Thermoanaerobacteraceae</taxon>
        <taxon>Caldanaerobius</taxon>
    </lineage>
</organism>
<dbReference type="UniPathway" id="UPA00064">
    <property type="reaction ID" value="UER00091"/>
</dbReference>
<comment type="catalytic activity">
    <reaction evidence="10">
        <text>D-glyceraldehyde 3-phosphate + pyruvate + H(+) = 1-deoxy-D-xylulose 5-phosphate + CO2</text>
        <dbReference type="Rhea" id="RHEA:12605"/>
        <dbReference type="ChEBI" id="CHEBI:15361"/>
        <dbReference type="ChEBI" id="CHEBI:15378"/>
        <dbReference type="ChEBI" id="CHEBI:16526"/>
        <dbReference type="ChEBI" id="CHEBI:57792"/>
        <dbReference type="ChEBI" id="CHEBI:59776"/>
        <dbReference type="EC" id="2.2.1.7"/>
    </reaction>
</comment>
<dbReference type="PANTHER" id="PTHR43322:SF5">
    <property type="entry name" value="1-DEOXY-D-XYLULOSE-5-PHOSPHATE SYNTHASE, CHLOROPLASTIC"/>
    <property type="match status" value="1"/>
</dbReference>
<dbReference type="EMBL" id="FQVH01000002">
    <property type="protein sequence ID" value="SHE52916.1"/>
    <property type="molecule type" value="Genomic_DNA"/>
</dbReference>
<dbReference type="InterPro" id="IPR009014">
    <property type="entry name" value="Transketo_C/PFOR_II"/>
</dbReference>
<dbReference type="Pfam" id="PF02780">
    <property type="entry name" value="Transketolase_C"/>
    <property type="match status" value="1"/>
</dbReference>
<dbReference type="GO" id="GO:0016114">
    <property type="term" value="P:terpenoid biosynthetic process"/>
    <property type="evidence" value="ECO:0007669"/>
    <property type="project" value="UniProtKB-UniRule"/>
</dbReference>
<dbReference type="Pfam" id="PF02779">
    <property type="entry name" value="Transket_pyr"/>
    <property type="match status" value="1"/>
</dbReference>
<evidence type="ECO:0000256" key="9">
    <source>
        <dbReference type="ARBA" id="ARBA00023229"/>
    </source>
</evidence>
<dbReference type="SUPFAM" id="SSF52922">
    <property type="entry name" value="TK C-terminal domain-like"/>
    <property type="match status" value="1"/>
</dbReference>
<comment type="cofactor">
    <cofactor evidence="10">
        <name>thiamine diphosphate</name>
        <dbReference type="ChEBI" id="CHEBI:58937"/>
    </cofactor>
    <text evidence="10">Binds 1 thiamine pyrophosphate per subunit.</text>
</comment>
<evidence type="ECO:0000256" key="8">
    <source>
        <dbReference type="ARBA" id="ARBA00023052"/>
    </source>
</evidence>
<comment type="similarity">
    <text evidence="2 10">Belongs to the transketolase family. DXPS subfamily.</text>
</comment>
<dbReference type="SUPFAM" id="SSF52518">
    <property type="entry name" value="Thiamin diphosphate-binding fold (THDP-binding)"/>
    <property type="match status" value="2"/>
</dbReference>
<keyword evidence="4 10" id="KW-0808">Transferase</keyword>
<dbReference type="Gene3D" id="3.40.50.920">
    <property type="match status" value="1"/>
</dbReference>
<keyword evidence="7 10" id="KW-0784">Thiamine biosynthesis</keyword>
<comment type="pathway">
    <text evidence="1 10">Metabolic intermediate biosynthesis; 1-deoxy-D-xylulose 5-phosphate biosynthesis; 1-deoxy-D-xylulose 5-phosphate from D-glyceraldehyde 3-phosphate and pyruvate: step 1/1.</text>
</comment>
<feature type="binding site" evidence="10">
    <location>
        <begin position="112"/>
        <end position="114"/>
    </location>
    <ligand>
        <name>thiamine diphosphate</name>
        <dbReference type="ChEBI" id="CHEBI:58937"/>
    </ligand>
</feature>
<dbReference type="GO" id="GO:0008661">
    <property type="term" value="F:1-deoxy-D-xylulose-5-phosphate synthase activity"/>
    <property type="evidence" value="ECO:0007669"/>
    <property type="project" value="UniProtKB-UniRule"/>
</dbReference>
<dbReference type="AlphaFoldDB" id="A0A1M4U8H6"/>